<accession>A0AA41ZGH5</accession>
<evidence type="ECO:0000313" key="1">
    <source>
        <dbReference type="EMBL" id="MCX2524206.1"/>
    </source>
</evidence>
<proteinExistence type="predicted"/>
<dbReference type="RefSeq" id="WP_265896123.1">
    <property type="nucleotide sequence ID" value="NZ_JAPIVE010000002.1"/>
</dbReference>
<keyword evidence="2" id="KW-1185">Reference proteome</keyword>
<dbReference type="PANTHER" id="PTHR37315">
    <property type="entry name" value="UPF0311 PROTEIN BLR7842"/>
    <property type="match status" value="1"/>
</dbReference>
<evidence type="ECO:0000313" key="2">
    <source>
        <dbReference type="Proteomes" id="UP001165678"/>
    </source>
</evidence>
<dbReference type="PANTHER" id="PTHR37315:SF1">
    <property type="entry name" value="UPF0311 PROTEIN BLR7842"/>
    <property type="match status" value="1"/>
</dbReference>
<comment type="caution">
    <text evidence="1">The sequence shown here is derived from an EMBL/GenBank/DDBJ whole genome shotgun (WGS) entry which is preliminary data.</text>
</comment>
<dbReference type="EMBL" id="JAPIVE010000002">
    <property type="protein sequence ID" value="MCX2524206.1"/>
    <property type="molecule type" value="Genomic_DNA"/>
</dbReference>
<sequence length="151" mass="16536">MATWNSLPSLSFLTEAEVHVAPPHELGHTGQGERLMFAIEGGRFSGPGLSGTILPGGADWAFQVSRTRIEISAHYLVEREDGVVLEITNEGTSCEVSPGIWQGETVARFRSRDPVQNHQMMIGRMRADTCQEPGIIRLAFWQVVVKGHAPA</sequence>
<protein>
    <submittedName>
        <fullName evidence="1">DUF3237 domain-containing protein</fullName>
    </submittedName>
</protein>
<dbReference type="Gene3D" id="2.40.160.20">
    <property type="match status" value="1"/>
</dbReference>
<dbReference type="AlphaFoldDB" id="A0AA41ZGH5"/>
<dbReference type="Pfam" id="PF11578">
    <property type="entry name" value="DUF3237"/>
    <property type="match status" value="1"/>
</dbReference>
<gene>
    <name evidence="1" type="ORF">OQ287_08130</name>
</gene>
<name>A0AA41ZGH5_9GAMM</name>
<reference evidence="1" key="1">
    <citation type="submission" date="2022-11" db="EMBL/GenBank/DDBJ databases">
        <title>Larsenimonas rhizosphaerae sp. nov., isolated from a tidal mudflat.</title>
        <authorList>
            <person name="Lee S.D."/>
            <person name="Kim I.S."/>
        </authorList>
    </citation>
    <scope>NUCLEOTIDE SEQUENCE</scope>
    <source>
        <strain evidence="1">GH2-1</strain>
    </source>
</reference>
<dbReference type="InterPro" id="IPR020915">
    <property type="entry name" value="UPF0311"/>
</dbReference>
<organism evidence="1 2">
    <name type="scientific">Larsenimonas rhizosphaerae</name>
    <dbReference type="NCBI Taxonomy" id="2944682"/>
    <lineage>
        <taxon>Bacteria</taxon>
        <taxon>Pseudomonadati</taxon>
        <taxon>Pseudomonadota</taxon>
        <taxon>Gammaproteobacteria</taxon>
        <taxon>Oceanospirillales</taxon>
        <taxon>Halomonadaceae</taxon>
        <taxon>Larsenimonas</taxon>
    </lineage>
</organism>
<dbReference type="Proteomes" id="UP001165678">
    <property type="component" value="Unassembled WGS sequence"/>
</dbReference>